<gene>
    <name evidence="1" type="ORF">HPB50_018655</name>
</gene>
<organism evidence="1 2">
    <name type="scientific">Hyalomma asiaticum</name>
    <name type="common">Tick</name>
    <dbReference type="NCBI Taxonomy" id="266040"/>
    <lineage>
        <taxon>Eukaryota</taxon>
        <taxon>Metazoa</taxon>
        <taxon>Ecdysozoa</taxon>
        <taxon>Arthropoda</taxon>
        <taxon>Chelicerata</taxon>
        <taxon>Arachnida</taxon>
        <taxon>Acari</taxon>
        <taxon>Parasitiformes</taxon>
        <taxon>Ixodida</taxon>
        <taxon>Ixodoidea</taxon>
        <taxon>Ixodidae</taxon>
        <taxon>Hyalomminae</taxon>
        <taxon>Hyalomma</taxon>
    </lineage>
</organism>
<protein>
    <submittedName>
        <fullName evidence="1">Uncharacterized protein</fullName>
    </submittedName>
</protein>
<evidence type="ECO:0000313" key="1">
    <source>
        <dbReference type="EMBL" id="KAH6933874.1"/>
    </source>
</evidence>
<comment type="caution">
    <text evidence="1">The sequence shown here is derived from an EMBL/GenBank/DDBJ whole genome shotgun (WGS) entry which is preliminary data.</text>
</comment>
<proteinExistence type="predicted"/>
<dbReference type="EMBL" id="CM023484">
    <property type="protein sequence ID" value="KAH6933874.1"/>
    <property type="molecule type" value="Genomic_DNA"/>
</dbReference>
<accession>A0ACB7SJB5</accession>
<reference evidence="1" key="1">
    <citation type="submission" date="2020-05" db="EMBL/GenBank/DDBJ databases">
        <title>Large-scale comparative analyses of tick genomes elucidate their genetic diversity and vector capacities.</title>
        <authorList>
            <person name="Jia N."/>
            <person name="Wang J."/>
            <person name="Shi W."/>
            <person name="Du L."/>
            <person name="Sun Y."/>
            <person name="Zhan W."/>
            <person name="Jiang J."/>
            <person name="Wang Q."/>
            <person name="Zhang B."/>
            <person name="Ji P."/>
            <person name="Sakyi L.B."/>
            <person name="Cui X."/>
            <person name="Yuan T."/>
            <person name="Jiang B."/>
            <person name="Yang W."/>
            <person name="Lam T.T.-Y."/>
            <person name="Chang Q."/>
            <person name="Ding S."/>
            <person name="Wang X."/>
            <person name="Zhu J."/>
            <person name="Ruan X."/>
            <person name="Zhao L."/>
            <person name="Wei J."/>
            <person name="Que T."/>
            <person name="Du C."/>
            <person name="Cheng J."/>
            <person name="Dai P."/>
            <person name="Han X."/>
            <person name="Huang E."/>
            <person name="Gao Y."/>
            <person name="Liu J."/>
            <person name="Shao H."/>
            <person name="Ye R."/>
            <person name="Li L."/>
            <person name="Wei W."/>
            <person name="Wang X."/>
            <person name="Wang C."/>
            <person name="Yang T."/>
            <person name="Huo Q."/>
            <person name="Li W."/>
            <person name="Guo W."/>
            <person name="Chen H."/>
            <person name="Zhou L."/>
            <person name="Ni X."/>
            <person name="Tian J."/>
            <person name="Zhou Y."/>
            <person name="Sheng Y."/>
            <person name="Liu T."/>
            <person name="Pan Y."/>
            <person name="Xia L."/>
            <person name="Li J."/>
            <person name="Zhao F."/>
            <person name="Cao W."/>
        </authorList>
    </citation>
    <scope>NUCLEOTIDE SEQUENCE</scope>
    <source>
        <strain evidence="1">Hyas-2018</strain>
    </source>
</reference>
<dbReference type="Proteomes" id="UP000821845">
    <property type="component" value="Chromosome 4"/>
</dbReference>
<sequence length="117" mass="12717">MRGGCVLPVILFPSWGPFLLFFFTPCRGGREASGRKTERKKMRQQQHGRKWITPIASLGPGCNARLLAPPRHLLPPPPPLPTSARSSATSNISRVSVHRATSPGGEKKVSEPGLRKG</sequence>
<name>A0ACB7SJB5_HYAAI</name>
<keyword evidence="2" id="KW-1185">Reference proteome</keyword>
<evidence type="ECO:0000313" key="2">
    <source>
        <dbReference type="Proteomes" id="UP000821845"/>
    </source>
</evidence>